<keyword evidence="5 7" id="KW-1133">Transmembrane helix</keyword>
<evidence type="ECO:0000256" key="6">
    <source>
        <dbReference type="ARBA" id="ARBA00023136"/>
    </source>
</evidence>
<feature type="transmembrane region" description="Helical" evidence="7">
    <location>
        <begin position="101"/>
        <end position="123"/>
    </location>
</feature>
<keyword evidence="4 7" id="KW-0812">Transmembrane</keyword>
<reference evidence="9" key="1">
    <citation type="submission" date="2009-01" db="EMBL/GenBank/DDBJ databases">
        <title>The Genome Sequence of Brucella pinnipedialis M292/94/1.</title>
        <authorList>
            <consortium name="The Broad Institute Genome Sequencing Platform"/>
            <person name="Ward D."/>
            <person name="Young S.K."/>
            <person name="Kodira C.D."/>
            <person name="Zeng Q."/>
            <person name="Koehrsen M."/>
            <person name="Alvarado L."/>
            <person name="Berlin A."/>
            <person name="Borenstein D."/>
            <person name="Chen Z."/>
            <person name="Engels R."/>
            <person name="Freedman E."/>
            <person name="Gellesch M."/>
            <person name="Goldberg J."/>
            <person name="Griggs A."/>
            <person name="Gujja S."/>
            <person name="Heiman D."/>
            <person name="Hepburn T."/>
            <person name="Howarth C."/>
            <person name="Jen D."/>
            <person name="Larson L."/>
            <person name="Lewis B."/>
            <person name="Mehta T."/>
            <person name="Park D."/>
            <person name="Pearson M."/>
            <person name="Roberts A."/>
            <person name="Saif S."/>
            <person name="Shea T."/>
            <person name="Shenoy N."/>
            <person name="Sisk P."/>
            <person name="Stolte C."/>
            <person name="Sykes S."/>
            <person name="Walk T."/>
            <person name="White J."/>
            <person name="Yandava C."/>
            <person name="Whatmore A.M."/>
            <person name="Perrett L.L."/>
            <person name="O'Callaghan D."/>
            <person name="Nusbaum C."/>
            <person name="Galagan J."/>
            <person name="Birren B."/>
        </authorList>
    </citation>
    <scope>NUCLEOTIDE SEQUENCE [LARGE SCALE GENOMIC DNA]</scope>
    <source>
        <strain evidence="9">M292/94/1</strain>
    </source>
</reference>
<dbReference type="EMBL" id="EQ999546">
    <property type="protein sequence ID" value="EEZ30393.1"/>
    <property type="molecule type" value="Genomic_DNA"/>
</dbReference>
<accession>A0A0E1X059</accession>
<dbReference type="HOGENOM" id="CLU_046113_2_1_5"/>
<dbReference type="GeneID" id="93017330"/>
<keyword evidence="6 7" id="KW-0472">Membrane</keyword>
<evidence type="ECO:0000256" key="1">
    <source>
        <dbReference type="ARBA" id="ARBA00004651"/>
    </source>
</evidence>
<evidence type="ECO:0000256" key="4">
    <source>
        <dbReference type="ARBA" id="ARBA00022692"/>
    </source>
</evidence>
<dbReference type="PANTHER" id="PTHR30151">
    <property type="entry name" value="ALKANE SULFONATE ABC TRANSPORTER-RELATED, MEMBRANE SUBUNIT"/>
    <property type="match status" value="1"/>
</dbReference>
<dbReference type="Proteomes" id="UP000004659">
    <property type="component" value="Unassembled WGS sequence"/>
</dbReference>
<feature type="transmembrane region" description="Helical" evidence="7">
    <location>
        <begin position="18"/>
        <end position="37"/>
    </location>
</feature>
<comment type="similarity">
    <text evidence="7">Belongs to the binding-protein-dependent transport system permease family.</text>
</comment>
<comment type="subcellular location">
    <subcellularLocation>
        <location evidence="1 7">Cell membrane</location>
        <topology evidence="1 7">Multi-pass membrane protein</topology>
    </subcellularLocation>
</comment>
<proteinExistence type="inferred from homology"/>
<protein>
    <submittedName>
        <fullName evidence="9">Binding-protein-dependent transport system inner membrane component</fullName>
    </submittedName>
</protein>
<dbReference type="PROSITE" id="PS50928">
    <property type="entry name" value="ABC_TM1"/>
    <property type="match status" value="1"/>
</dbReference>
<feature type="transmembrane region" description="Helical" evidence="7">
    <location>
        <begin position="181"/>
        <end position="204"/>
    </location>
</feature>
<feature type="transmembrane region" description="Helical" evidence="7">
    <location>
        <begin position="70"/>
        <end position="89"/>
    </location>
</feature>
<dbReference type="PANTHER" id="PTHR30151:SF20">
    <property type="entry name" value="ABC TRANSPORTER PERMEASE PROTEIN HI_0355-RELATED"/>
    <property type="match status" value="1"/>
</dbReference>
<feature type="transmembrane region" description="Helical" evidence="7">
    <location>
        <begin position="129"/>
        <end position="145"/>
    </location>
</feature>
<organism evidence="9">
    <name type="scientific">Brucella pinnipedialis M292/94/1</name>
    <dbReference type="NCBI Taxonomy" id="520462"/>
    <lineage>
        <taxon>Bacteria</taxon>
        <taxon>Pseudomonadati</taxon>
        <taxon>Pseudomonadota</taxon>
        <taxon>Alphaproteobacteria</taxon>
        <taxon>Hyphomicrobiales</taxon>
        <taxon>Brucellaceae</taxon>
        <taxon>Brucella/Ochrobactrum group</taxon>
        <taxon>Brucella</taxon>
    </lineage>
</organism>
<gene>
    <name evidence="9" type="ORF">BALG_00512</name>
</gene>
<dbReference type="GO" id="GO:0005886">
    <property type="term" value="C:plasma membrane"/>
    <property type="evidence" value="ECO:0007669"/>
    <property type="project" value="UniProtKB-SubCell"/>
</dbReference>
<evidence type="ECO:0000256" key="2">
    <source>
        <dbReference type="ARBA" id="ARBA00022448"/>
    </source>
</evidence>
<evidence type="ECO:0000259" key="8">
    <source>
        <dbReference type="PROSITE" id="PS50928"/>
    </source>
</evidence>
<keyword evidence="3" id="KW-1003">Cell membrane</keyword>
<name>A0A0E1X059_9HYPH</name>
<dbReference type="InterPro" id="IPR000515">
    <property type="entry name" value="MetI-like"/>
</dbReference>
<dbReference type="GO" id="GO:0055085">
    <property type="term" value="P:transmembrane transport"/>
    <property type="evidence" value="ECO:0007669"/>
    <property type="project" value="InterPro"/>
</dbReference>
<evidence type="ECO:0000256" key="7">
    <source>
        <dbReference type="RuleBase" id="RU363032"/>
    </source>
</evidence>
<dbReference type="AlphaFoldDB" id="A0A0E1X059"/>
<evidence type="ECO:0000256" key="5">
    <source>
        <dbReference type="ARBA" id="ARBA00022989"/>
    </source>
</evidence>
<dbReference type="Pfam" id="PF00528">
    <property type="entry name" value="BPD_transp_1"/>
    <property type="match status" value="1"/>
</dbReference>
<evidence type="ECO:0000313" key="9">
    <source>
        <dbReference type="EMBL" id="EEZ30393.1"/>
    </source>
</evidence>
<feature type="domain" description="ABC transmembrane type-1" evidence="8">
    <location>
        <begin position="59"/>
        <end position="243"/>
    </location>
</feature>
<feature type="transmembrane region" description="Helical" evidence="7">
    <location>
        <begin position="224"/>
        <end position="247"/>
    </location>
</feature>
<evidence type="ECO:0000256" key="3">
    <source>
        <dbReference type="ARBA" id="ARBA00022475"/>
    </source>
</evidence>
<dbReference type="InterPro" id="IPR035906">
    <property type="entry name" value="MetI-like_sf"/>
</dbReference>
<dbReference type="SUPFAM" id="SSF161098">
    <property type="entry name" value="MetI-like"/>
    <property type="match status" value="1"/>
</dbReference>
<keyword evidence="2 7" id="KW-0813">Transport</keyword>
<dbReference type="RefSeq" id="WP_002967107.1">
    <property type="nucleotide sequence ID" value="NZ_EQ999546.1"/>
</dbReference>
<dbReference type="Gene3D" id="1.10.3720.10">
    <property type="entry name" value="MetI-like"/>
    <property type="match status" value="1"/>
</dbReference>
<sequence>MNDAVPNRSRLKRAADGFLSVAAALAIWQAVVSIGQMPRFILPGPLDVVHALVANARLIAENAAATIGEVLGGLVLGSAVGIAAAIGLMMSPLAQRLVMPVMVFSQAIPIFALAPILTLWLGYGPASKIAVAVLMIFFPVVSTFFDGMRRTETGLIDAAEILGAGRMAILFRIRIPSAFPALASGLSLAAVYAPIGAVVGEWVGASRGLGYLMLLANGRAKVDLMFACLFVLAAFTMLLHGLVSYFARKLAAWPKKAA</sequence>
<dbReference type="CDD" id="cd06261">
    <property type="entry name" value="TM_PBP2"/>
    <property type="match status" value="1"/>
</dbReference>